<dbReference type="AlphaFoldDB" id="A0A1F8DMI1"/>
<organism evidence="1 2">
    <name type="scientific">Candidatus Wolfebacteria bacterium RBG_13_41_7</name>
    <dbReference type="NCBI Taxonomy" id="1802554"/>
    <lineage>
        <taxon>Bacteria</taxon>
        <taxon>Candidatus Wolfeibacteriota</taxon>
    </lineage>
</organism>
<sequence length="179" mass="20907">MGSYFGAEQVQEAEGLKSLIVRTKNLTFLHMQVAEFRAKIKTNAKIMVDNQEYDVKEVVKFRFDDGSFYMKCFLSNDCVFADDLNENMFLLVKEVKTDIKEPFPERLDFQGRNFKFLYAAHAIAEEIQGEEIFKLGDSERFWDYKADDNSYLSLGINDQTGERLDFFGRIIDNKDIKLE</sequence>
<reference evidence="1 2" key="1">
    <citation type="journal article" date="2016" name="Nat. Commun.">
        <title>Thousands of microbial genomes shed light on interconnected biogeochemical processes in an aquifer system.</title>
        <authorList>
            <person name="Anantharaman K."/>
            <person name="Brown C.T."/>
            <person name="Hug L.A."/>
            <person name="Sharon I."/>
            <person name="Castelle C.J."/>
            <person name="Probst A.J."/>
            <person name="Thomas B.C."/>
            <person name="Singh A."/>
            <person name="Wilkins M.J."/>
            <person name="Karaoz U."/>
            <person name="Brodie E.L."/>
            <person name="Williams K.H."/>
            <person name="Hubbard S.S."/>
            <person name="Banfield J.F."/>
        </authorList>
    </citation>
    <scope>NUCLEOTIDE SEQUENCE [LARGE SCALE GENOMIC DNA]</scope>
</reference>
<comment type="caution">
    <text evidence="1">The sequence shown here is derived from an EMBL/GenBank/DDBJ whole genome shotgun (WGS) entry which is preliminary data.</text>
</comment>
<accession>A0A1F8DMI1</accession>
<name>A0A1F8DMI1_9BACT</name>
<dbReference type="Proteomes" id="UP000182002">
    <property type="component" value="Unassembled WGS sequence"/>
</dbReference>
<protein>
    <submittedName>
        <fullName evidence="1">Uncharacterized protein</fullName>
    </submittedName>
</protein>
<dbReference type="EMBL" id="MGIO01000015">
    <property type="protein sequence ID" value="OGM89837.1"/>
    <property type="molecule type" value="Genomic_DNA"/>
</dbReference>
<evidence type="ECO:0000313" key="2">
    <source>
        <dbReference type="Proteomes" id="UP000182002"/>
    </source>
</evidence>
<evidence type="ECO:0000313" key="1">
    <source>
        <dbReference type="EMBL" id="OGM89837.1"/>
    </source>
</evidence>
<gene>
    <name evidence="1" type="ORF">A3J77_00560</name>
</gene>
<proteinExistence type="predicted"/>